<reference evidence="1" key="1">
    <citation type="submission" date="2014-09" db="EMBL/GenBank/DDBJ databases">
        <authorList>
            <person name="Magalhaes I.L.F."/>
            <person name="Oliveira U."/>
            <person name="Santos F.R."/>
            <person name="Vidigal T.H.D.A."/>
            <person name="Brescovit A.D."/>
            <person name="Santos A.J."/>
        </authorList>
    </citation>
    <scope>NUCLEOTIDE SEQUENCE</scope>
    <source>
        <tissue evidence="1">Shoot tissue taken approximately 20 cm above the soil surface</tissue>
    </source>
</reference>
<organism evidence="1">
    <name type="scientific">Arundo donax</name>
    <name type="common">Giant reed</name>
    <name type="synonym">Donax arundinaceus</name>
    <dbReference type="NCBI Taxonomy" id="35708"/>
    <lineage>
        <taxon>Eukaryota</taxon>
        <taxon>Viridiplantae</taxon>
        <taxon>Streptophyta</taxon>
        <taxon>Embryophyta</taxon>
        <taxon>Tracheophyta</taxon>
        <taxon>Spermatophyta</taxon>
        <taxon>Magnoliopsida</taxon>
        <taxon>Liliopsida</taxon>
        <taxon>Poales</taxon>
        <taxon>Poaceae</taxon>
        <taxon>PACMAD clade</taxon>
        <taxon>Arundinoideae</taxon>
        <taxon>Arundineae</taxon>
        <taxon>Arundo</taxon>
    </lineage>
</organism>
<protein>
    <submittedName>
        <fullName evidence="1">Uncharacterized protein</fullName>
    </submittedName>
</protein>
<dbReference type="EMBL" id="GBRH01179585">
    <property type="protein sequence ID" value="JAE18311.1"/>
    <property type="molecule type" value="Transcribed_RNA"/>
</dbReference>
<dbReference type="EMBL" id="GBRH01198376">
    <property type="protein sequence ID" value="JAD99519.1"/>
    <property type="molecule type" value="Transcribed_RNA"/>
</dbReference>
<evidence type="ECO:0000313" key="1">
    <source>
        <dbReference type="EMBL" id="JAE18311.1"/>
    </source>
</evidence>
<sequence length="59" mass="7046">MVHITWFIQRTILTSLIFITRRQHTRIVISPSKYRIMVAYRTLKLNTLQGKILCSPDWS</sequence>
<dbReference type="AlphaFoldDB" id="A0A0A9G6Y6"/>
<proteinExistence type="predicted"/>
<reference evidence="1" key="2">
    <citation type="journal article" date="2015" name="Data Brief">
        <title>Shoot transcriptome of the giant reed, Arundo donax.</title>
        <authorList>
            <person name="Barrero R.A."/>
            <person name="Guerrero F.D."/>
            <person name="Moolhuijzen P."/>
            <person name="Goolsby J.A."/>
            <person name="Tidwell J."/>
            <person name="Bellgard S.E."/>
            <person name="Bellgard M.I."/>
        </authorList>
    </citation>
    <scope>NUCLEOTIDE SEQUENCE</scope>
    <source>
        <tissue evidence="1">Shoot tissue taken approximately 20 cm above the soil surface</tissue>
    </source>
</reference>
<name>A0A0A9G6Y6_ARUDO</name>
<accession>A0A0A9G6Y6</accession>